<protein>
    <submittedName>
        <fullName evidence="5">DUF2007 domain-containing protein</fullName>
    </submittedName>
</protein>
<dbReference type="SUPFAM" id="SSF90209">
    <property type="entry name" value="Ran binding protein zinc finger-like"/>
    <property type="match status" value="1"/>
</dbReference>
<organism evidence="5 6">
    <name type="scientific">Glaciecola siphonariae</name>
    <dbReference type="NCBI Taxonomy" id="521012"/>
    <lineage>
        <taxon>Bacteria</taxon>
        <taxon>Pseudomonadati</taxon>
        <taxon>Pseudomonadota</taxon>
        <taxon>Gammaproteobacteria</taxon>
        <taxon>Alteromonadales</taxon>
        <taxon>Alteromonadaceae</taxon>
        <taxon>Glaciecola</taxon>
    </lineage>
</organism>
<evidence type="ECO:0000259" key="4">
    <source>
        <dbReference type="PROSITE" id="PS01358"/>
    </source>
</evidence>
<keyword evidence="2" id="KW-0863">Zinc-finger</keyword>
<feature type="domain" description="RanBP2-type" evidence="4">
    <location>
        <begin position="82"/>
        <end position="101"/>
    </location>
</feature>
<dbReference type="PROSITE" id="PS01358">
    <property type="entry name" value="ZF_RANBP2_1"/>
    <property type="match status" value="1"/>
</dbReference>
<dbReference type="Pfam" id="PF09413">
    <property type="entry name" value="DUF2007"/>
    <property type="match status" value="1"/>
</dbReference>
<proteinExistence type="predicted"/>
<keyword evidence="3" id="KW-0862">Zinc</keyword>
<sequence>MKRFYKDFDQFRVRQVYSLLSDAGIPCTIKNEFIQGASGEIPHHEALPEIWLLDAQWEAKANALLKEFEQDIAAEDVAKVDWTCSECAQVNEPQFRICWQCERPRLV</sequence>
<name>A0ABV9LVV5_9ALTE</name>
<dbReference type="InterPro" id="IPR036443">
    <property type="entry name" value="Znf_RanBP2_sf"/>
</dbReference>
<dbReference type="InterPro" id="IPR018551">
    <property type="entry name" value="DUF2007"/>
</dbReference>
<dbReference type="Proteomes" id="UP001595897">
    <property type="component" value="Unassembled WGS sequence"/>
</dbReference>
<evidence type="ECO:0000256" key="1">
    <source>
        <dbReference type="ARBA" id="ARBA00022723"/>
    </source>
</evidence>
<reference evidence="6" key="1">
    <citation type="journal article" date="2019" name="Int. J. Syst. Evol. Microbiol.">
        <title>The Global Catalogue of Microorganisms (GCM) 10K type strain sequencing project: providing services to taxonomists for standard genome sequencing and annotation.</title>
        <authorList>
            <consortium name="The Broad Institute Genomics Platform"/>
            <consortium name="The Broad Institute Genome Sequencing Center for Infectious Disease"/>
            <person name="Wu L."/>
            <person name="Ma J."/>
        </authorList>
    </citation>
    <scope>NUCLEOTIDE SEQUENCE [LARGE SCALE GENOMIC DNA]</scope>
    <source>
        <strain evidence="6">KACC 12507</strain>
    </source>
</reference>
<dbReference type="Gene3D" id="2.30.30.380">
    <property type="entry name" value="Zn-finger domain of Sec23/24"/>
    <property type="match status" value="1"/>
</dbReference>
<keyword evidence="6" id="KW-1185">Reference proteome</keyword>
<gene>
    <name evidence="5" type="ORF">ACFO4O_09190</name>
</gene>
<evidence type="ECO:0000313" key="5">
    <source>
        <dbReference type="EMBL" id="MFC4700329.1"/>
    </source>
</evidence>
<dbReference type="EMBL" id="JBHSGU010000002">
    <property type="protein sequence ID" value="MFC4700329.1"/>
    <property type="molecule type" value="Genomic_DNA"/>
</dbReference>
<evidence type="ECO:0000256" key="2">
    <source>
        <dbReference type="ARBA" id="ARBA00022771"/>
    </source>
</evidence>
<keyword evidence="1" id="KW-0479">Metal-binding</keyword>
<dbReference type="RefSeq" id="WP_382407649.1">
    <property type="nucleotide sequence ID" value="NZ_JBHSGU010000002.1"/>
</dbReference>
<evidence type="ECO:0000256" key="3">
    <source>
        <dbReference type="ARBA" id="ARBA00022833"/>
    </source>
</evidence>
<dbReference type="InterPro" id="IPR001876">
    <property type="entry name" value="Znf_RanBP2"/>
</dbReference>
<comment type="caution">
    <text evidence="5">The sequence shown here is derived from an EMBL/GenBank/DDBJ whole genome shotgun (WGS) entry which is preliminary data.</text>
</comment>
<accession>A0ABV9LVV5</accession>
<evidence type="ECO:0000313" key="6">
    <source>
        <dbReference type="Proteomes" id="UP001595897"/>
    </source>
</evidence>